<protein>
    <submittedName>
        <fullName evidence="4">Uncharacterized protein</fullName>
    </submittedName>
</protein>
<keyword evidence="2" id="KW-1133">Transmembrane helix</keyword>
<sequence>MQTLRVPRMLSVLTLYVCCVLASGQISAEQTCSFSIPNNKPLFDTLSKLFDRDSQTAIIEYKVRIRNDSGSFNLYEGSSPNSFQPWKWYRTQGKGTSHLLLTGDFYFGMLRSCFLRSGIKKVDLDLVVSPPGCLHGAAGDTPDKLIRDFLLQDLNIGDYSSTWAVALSDTVEICTARIDFSDRTKGEQLVYRCCSYNSDKQVICDDDSANNWAFALNIVILLVSILLVIILIWKFGDHINLWNKCRTEESNIYVLDYTYSFLLKRQGKVETQNIVRTPKHLLNLIQGLIPKTDPPGANYVVTVRETRVNMPSNQLLSELDTVDMLQRWLKDIFLTVDEKPSIQRAGIIFAILFMVLVPSIPFLIFMFFDNGWYSQLVDAYSARGLKGPFYFQWLKCVKAQIILVWFFFAFNAVCAFACFFTYLFWHRIPKKPHSTVASLVALVVFSPLLLIDTHFLVSLSVMLVFTIIVQSNKYTVGLQVILTLLPYVIDYYHDCFRTQNALKSTLLELFGKERPLQKDNTVSAITNETLDKALRRLGIAIEATEATEATEAAKATEATAATEATEAAKATEAQEATEAKTAIEATEATEKIEFKIGSENLQLQLNRPFLFLSKYDVSSISQNFFSHCLTFDCRSVPRKFKLKDLTKGLALVWTGIKIALVIISIKAYGDIYHISASNSFFVSLLVTLAPLVAKLISHVKASPSDTTNCLDRRLYTELREGMKKKFKDSLTVIDFKDFTIRVASSDDANTTRLKLEYSVPTDQTKSDDKRTNKNASSDDGTQHV</sequence>
<keyword evidence="2" id="KW-0812">Transmembrane</keyword>
<feature type="transmembrane region" description="Helical" evidence="2">
    <location>
        <begin position="402"/>
        <end position="425"/>
    </location>
</feature>
<keyword evidence="3" id="KW-0732">Signal</keyword>
<accession>A0AAV2H292</accession>
<feature type="transmembrane region" description="Helical" evidence="2">
    <location>
        <begin position="671"/>
        <end position="693"/>
    </location>
</feature>
<feature type="region of interest" description="Disordered" evidence="1">
    <location>
        <begin position="759"/>
        <end position="784"/>
    </location>
</feature>
<gene>
    <name evidence="4" type="ORF">GSLYS_00001915001</name>
</gene>
<feature type="signal peptide" evidence="3">
    <location>
        <begin position="1"/>
        <end position="28"/>
    </location>
</feature>
<feature type="transmembrane region" description="Helical" evidence="2">
    <location>
        <begin position="347"/>
        <end position="368"/>
    </location>
</feature>
<comment type="caution">
    <text evidence="4">The sequence shown here is derived from an EMBL/GenBank/DDBJ whole genome shotgun (WGS) entry which is preliminary data.</text>
</comment>
<evidence type="ECO:0000256" key="2">
    <source>
        <dbReference type="SAM" id="Phobius"/>
    </source>
</evidence>
<name>A0AAV2H292_LYMST</name>
<dbReference type="Proteomes" id="UP001497497">
    <property type="component" value="Unassembled WGS sequence"/>
</dbReference>
<evidence type="ECO:0000313" key="5">
    <source>
        <dbReference type="Proteomes" id="UP001497497"/>
    </source>
</evidence>
<dbReference type="EMBL" id="CAXITT010000021">
    <property type="protein sequence ID" value="CAL1527745.1"/>
    <property type="molecule type" value="Genomic_DNA"/>
</dbReference>
<evidence type="ECO:0000313" key="4">
    <source>
        <dbReference type="EMBL" id="CAL1527745.1"/>
    </source>
</evidence>
<proteinExistence type="predicted"/>
<evidence type="ECO:0000256" key="1">
    <source>
        <dbReference type="SAM" id="MobiDB-lite"/>
    </source>
</evidence>
<feature type="transmembrane region" description="Helical" evidence="2">
    <location>
        <begin position="474"/>
        <end position="493"/>
    </location>
</feature>
<reference evidence="4 5" key="1">
    <citation type="submission" date="2024-04" db="EMBL/GenBank/DDBJ databases">
        <authorList>
            <consortium name="Genoscope - CEA"/>
            <person name="William W."/>
        </authorList>
    </citation>
    <scope>NUCLEOTIDE SEQUENCE [LARGE SCALE GENOMIC DNA]</scope>
</reference>
<keyword evidence="2" id="KW-0472">Membrane</keyword>
<feature type="chain" id="PRO_5043460972" evidence="3">
    <location>
        <begin position="29"/>
        <end position="784"/>
    </location>
</feature>
<feature type="transmembrane region" description="Helical" evidence="2">
    <location>
        <begin position="212"/>
        <end position="233"/>
    </location>
</feature>
<dbReference type="AlphaFoldDB" id="A0AAV2H292"/>
<evidence type="ECO:0000256" key="3">
    <source>
        <dbReference type="SAM" id="SignalP"/>
    </source>
</evidence>
<organism evidence="4 5">
    <name type="scientific">Lymnaea stagnalis</name>
    <name type="common">Great pond snail</name>
    <name type="synonym">Helix stagnalis</name>
    <dbReference type="NCBI Taxonomy" id="6523"/>
    <lineage>
        <taxon>Eukaryota</taxon>
        <taxon>Metazoa</taxon>
        <taxon>Spiralia</taxon>
        <taxon>Lophotrochozoa</taxon>
        <taxon>Mollusca</taxon>
        <taxon>Gastropoda</taxon>
        <taxon>Heterobranchia</taxon>
        <taxon>Euthyneura</taxon>
        <taxon>Panpulmonata</taxon>
        <taxon>Hygrophila</taxon>
        <taxon>Lymnaeoidea</taxon>
        <taxon>Lymnaeidae</taxon>
        <taxon>Lymnaea</taxon>
    </lineage>
</organism>
<feature type="transmembrane region" description="Helical" evidence="2">
    <location>
        <begin position="437"/>
        <end position="468"/>
    </location>
</feature>
<feature type="compositionally biased region" description="Polar residues" evidence="1">
    <location>
        <begin position="773"/>
        <end position="784"/>
    </location>
</feature>
<keyword evidence="5" id="KW-1185">Reference proteome</keyword>
<feature type="transmembrane region" description="Helical" evidence="2">
    <location>
        <begin position="648"/>
        <end position="665"/>
    </location>
</feature>